<feature type="region of interest" description="Disordered" evidence="1">
    <location>
        <begin position="217"/>
        <end position="267"/>
    </location>
</feature>
<keyword evidence="3" id="KW-1185">Reference proteome</keyword>
<evidence type="ECO:0000313" key="2">
    <source>
        <dbReference type="EMBL" id="CAI0460651.1"/>
    </source>
</evidence>
<proteinExistence type="predicted"/>
<sequence>MSSTTGSTMSSSKLSNLSWAELRDRARRIGRRWSSEELPTGNATTTEEQPSVVQVDSDGDLERRAEQPDVEEVLAIEPPATEELPNVTNKQQQLPTASVTTTAASPLTLFAAVEQSSKAADGTFAVVSEEEGDPASSILVPDSEKINALEEETQTEGLERRPTSGQVASWRFRRKPRKDEEEFRAAASAIPTTPNDIWGSLMSPLATVKEICSSMEAGRETKMASPGNNSKDASANEVDEAGFLPLSSKGELQSSKPLEYEPSSENEMDLGLAFRGLVFSLPPGEDSKKVGGALGEKNSKTRPQSGWHSCRLVSRSPSRIEEEKEEQGRRGSSLAVTPNTKPTVEELTSKRAPELEPPSEYVAELKSTARSGGPPCQ</sequence>
<dbReference type="Proteomes" id="UP001154282">
    <property type="component" value="Unassembled WGS sequence"/>
</dbReference>
<feature type="region of interest" description="Disordered" evidence="1">
    <location>
        <begin position="284"/>
        <end position="377"/>
    </location>
</feature>
<evidence type="ECO:0000313" key="3">
    <source>
        <dbReference type="Proteomes" id="UP001154282"/>
    </source>
</evidence>
<organism evidence="2 3">
    <name type="scientific">Linum tenue</name>
    <dbReference type="NCBI Taxonomy" id="586396"/>
    <lineage>
        <taxon>Eukaryota</taxon>
        <taxon>Viridiplantae</taxon>
        <taxon>Streptophyta</taxon>
        <taxon>Embryophyta</taxon>
        <taxon>Tracheophyta</taxon>
        <taxon>Spermatophyta</taxon>
        <taxon>Magnoliopsida</taxon>
        <taxon>eudicotyledons</taxon>
        <taxon>Gunneridae</taxon>
        <taxon>Pentapetalae</taxon>
        <taxon>rosids</taxon>
        <taxon>fabids</taxon>
        <taxon>Malpighiales</taxon>
        <taxon>Linaceae</taxon>
        <taxon>Linum</taxon>
    </lineage>
</organism>
<comment type="caution">
    <text evidence="2">The sequence shown here is derived from an EMBL/GenBank/DDBJ whole genome shotgun (WGS) entry which is preliminary data.</text>
</comment>
<feature type="compositionally biased region" description="Basic and acidic residues" evidence="1">
    <location>
        <begin position="343"/>
        <end position="354"/>
    </location>
</feature>
<protein>
    <submittedName>
        <fullName evidence="2">Uncharacterized protein</fullName>
    </submittedName>
</protein>
<dbReference type="EMBL" id="CAMGYJ010000008">
    <property type="protein sequence ID" value="CAI0460651.1"/>
    <property type="molecule type" value="Genomic_DNA"/>
</dbReference>
<feature type="compositionally biased region" description="Basic and acidic residues" evidence="1">
    <location>
        <begin position="318"/>
        <end position="329"/>
    </location>
</feature>
<feature type="region of interest" description="Disordered" evidence="1">
    <location>
        <begin position="30"/>
        <end position="99"/>
    </location>
</feature>
<evidence type="ECO:0000256" key="1">
    <source>
        <dbReference type="SAM" id="MobiDB-lite"/>
    </source>
</evidence>
<gene>
    <name evidence="2" type="ORF">LITE_LOCUS34574</name>
</gene>
<feature type="region of interest" description="Disordered" evidence="1">
    <location>
        <begin position="151"/>
        <end position="188"/>
    </location>
</feature>
<dbReference type="AlphaFoldDB" id="A0AAV0NQ46"/>
<reference evidence="2" key="1">
    <citation type="submission" date="2022-08" db="EMBL/GenBank/DDBJ databases">
        <authorList>
            <person name="Gutierrez-Valencia J."/>
        </authorList>
    </citation>
    <scope>NUCLEOTIDE SEQUENCE</scope>
</reference>
<name>A0AAV0NQ46_9ROSI</name>
<accession>A0AAV0NQ46</accession>
<feature type="compositionally biased region" description="Polar residues" evidence="1">
    <location>
        <begin position="41"/>
        <end position="54"/>
    </location>
</feature>